<evidence type="ECO:0000256" key="1">
    <source>
        <dbReference type="SAM" id="SignalP"/>
    </source>
</evidence>
<evidence type="ECO:0000259" key="2">
    <source>
        <dbReference type="Pfam" id="PF13115"/>
    </source>
</evidence>
<dbReference type="InterPro" id="IPR032693">
    <property type="entry name" value="YtkA-like_dom"/>
</dbReference>
<organism evidence="3 4">
    <name type="scientific">Mesobacillus persicus</name>
    <dbReference type="NCBI Taxonomy" id="930146"/>
    <lineage>
        <taxon>Bacteria</taxon>
        <taxon>Bacillati</taxon>
        <taxon>Bacillota</taxon>
        <taxon>Bacilli</taxon>
        <taxon>Bacillales</taxon>
        <taxon>Bacillaceae</taxon>
        <taxon>Mesobacillus</taxon>
    </lineage>
</organism>
<dbReference type="Proteomes" id="UP000198553">
    <property type="component" value="Unassembled WGS sequence"/>
</dbReference>
<dbReference type="OrthoDB" id="2475673at2"/>
<keyword evidence="4" id="KW-1185">Reference proteome</keyword>
<evidence type="ECO:0000313" key="4">
    <source>
        <dbReference type="Proteomes" id="UP000198553"/>
    </source>
</evidence>
<reference evidence="4" key="1">
    <citation type="submission" date="2016-10" db="EMBL/GenBank/DDBJ databases">
        <authorList>
            <person name="Varghese N."/>
            <person name="Submissions S."/>
        </authorList>
    </citation>
    <scope>NUCLEOTIDE SEQUENCE [LARGE SCALE GENOMIC DNA]</scope>
    <source>
        <strain evidence="4">B48,IBRC-M 10115,DSM 25386,CECT 8001</strain>
    </source>
</reference>
<accession>A0A1H8GMM4</accession>
<gene>
    <name evidence="3" type="ORF">SAMN05192533_11389</name>
</gene>
<sequence>MKKWSIGTLLLLVALLSACSGTPNWNLDVTKEPTFIKGKESTIEIEIKDGTEPVSDLSVTAELAMVEMDHGTVEVTLEEVADGIYTGPAVMTMAGKWEVVFSLEKDGEELEKVVEITVDEAGGVASINGEWVTQEDVEFYRFINTLHIEMARETDQQKYTGADLEEAMNYWDTQEQLNDNQNMLVAQIIRLRAMAMLGEEKGHQVSESEVNVEVEKVRSQYNESEVAQQLISEYGEEKFWSFQQSQYEKIVLTQKVQADVVELVKKDNPKASDQEVQFTAEKKYEELLVSQVDSLEIELL</sequence>
<dbReference type="AlphaFoldDB" id="A0A1H8GMM4"/>
<feature type="domain" description="YtkA-like" evidence="2">
    <location>
        <begin position="24"/>
        <end position="99"/>
    </location>
</feature>
<protein>
    <submittedName>
        <fullName evidence="3">YtkA-like</fullName>
    </submittedName>
</protein>
<keyword evidence="1" id="KW-0732">Signal</keyword>
<dbReference type="Pfam" id="PF13115">
    <property type="entry name" value="YtkA"/>
    <property type="match status" value="1"/>
</dbReference>
<name>A0A1H8GMM4_9BACI</name>
<proteinExistence type="predicted"/>
<feature type="chain" id="PRO_5039565917" evidence="1">
    <location>
        <begin position="21"/>
        <end position="300"/>
    </location>
</feature>
<dbReference type="STRING" id="930146.SAMN05192533_11389"/>
<dbReference type="RefSeq" id="WP_090748531.1">
    <property type="nucleotide sequence ID" value="NZ_FOBW01000013.1"/>
</dbReference>
<feature type="signal peptide" evidence="1">
    <location>
        <begin position="1"/>
        <end position="20"/>
    </location>
</feature>
<dbReference type="EMBL" id="FOBW01000013">
    <property type="protein sequence ID" value="SEN45070.1"/>
    <property type="molecule type" value="Genomic_DNA"/>
</dbReference>
<dbReference type="PROSITE" id="PS51257">
    <property type="entry name" value="PROKAR_LIPOPROTEIN"/>
    <property type="match status" value="1"/>
</dbReference>
<evidence type="ECO:0000313" key="3">
    <source>
        <dbReference type="EMBL" id="SEN45070.1"/>
    </source>
</evidence>